<dbReference type="Proteomes" id="UP000655225">
    <property type="component" value="Unassembled WGS sequence"/>
</dbReference>
<accession>A0A834YW04</accession>
<evidence type="ECO:0000313" key="7">
    <source>
        <dbReference type="Proteomes" id="UP000655225"/>
    </source>
</evidence>
<dbReference type="SUPFAM" id="SSF52833">
    <property type="entry name" value="Thioredoxin-like"/>
    <property type="match status" value="1"/>
</dbReference>
<dbReference type="InterPro" id="IPR011905">
    <property type="entry name" value="GlrX-like_pln_2"/>
</dbReference>
<keyword evidence="4" id="KW-0676">Redox-active center</keyword>
<dbReference type="OMA" id="KHEGISV"/>
<dbReference type="PRINTS" id="PR00160">
    <property type="entry name" value="GLUTAREDOXIN"/>
</dbReference>
<gene>
    <name evidence="6" type="ORF">HHK36_021855</name>
</gene>
<dbReference type="PANTHER" id="PTHR10168">
    <property type="entry name" value="GLUTAREDOXIN"/>
    <property type="match status" value="1"/>
</dbReference>
<evidence type="ECO:0000256" key="1">
    <source>
        <dbReference type="ARBA" id="ARBA00004496"/>
    </source>
</evidence>
<dbReference type="GO" id="GO:0005737">
    <property type="term" value="C:cytoplasm"/>
    <property type="evidence" value="ECO:0007669"/>
    <property type="project" value="UniProtKB-SubCell"/>
</dbReference>
<dbReference type="AlphaFoldDB" id="A0A834YW04"/>
<organism evidence="6 7">
    <name type="scientific">Tetracentron sinense</name>
    <name type="common">Spur-leaf</name>
    <dbReference type="NCBI Taxonomy" id="13715"/>
    <lineage>
        <taxon>Eukaryota</taxon>
        <taxon>Viridiplantae</taxon>
        <taxon>Streptophyta</taxon>
        <taxon>Embryophyta</taxon>
        <taxon>Tracheophyta</taxon>
        <taxon>Spermatophyta</taxon>
        <taxon>Magnoliopsida</taxon>
        <taxon>Trochodendrales</taxon>
        <taxon>Trochodendraceae</taxon>
        <taxon>Tetracentron</taxon>
    </lineage>
</organism>
<comment type="subcellular location">
    <subcellularLocation>
        <location evidence="1">Cytoplasm</location>
    </subcellularLocation>
</comment>
<comment type="caution">
    <text evidence="6">The sequence shown here is derived from an EMBL/GenBank/DDBJ whole genome shotgun (WGS) entry which is preliminary data.</text>
</comment>
<sequence>MQRLLSEGGVRLELTSPLTIDAGETVERRIERLISENPVIIFSRSSCYMCHVMRKLLTAIGVHPTVIELEEDEVGALAAQDSEGGGGGAPAVFIGGSRVGGLESLMALHLSGNLVPRLIQDKRFEDAKLVIAALKHEGISVIGAAGFCWGGEKK</sequence>
<dbReference type="InterPro" id="IPR002109">
    <property type="entry name" value="Glutaredoxin"/>
</dbReference>
<dbReference type="OrthoDB" id="418495at2759"/>
<protein>
    <recommendedName>
        <fullName evidence="5">Glutaredoxin domain-containing protein</fullName>
    </recommendedName>
</protein>
<dbReference type="NCBIfam" id="TIGR02189">
    <property type="entry name" value="GlrX-like_plant"/>
    <property type="match status" value="1"/>
</dbReference>
<dbReference type="InterPro" id="IPR014025">
    <property type="entry name" value="Glutaredoxin_subgr"/>
</dbReference>
<dbReference type="InterPro" id="IPR036249">
    <property type="entry name" value="Thioredoxin-like_sf"/>
</dbReference>
<proteinExistence type="inferred from homology"/>
<dbReference type="CDD" id="cd03419">
    <property type="entry name" value="GRX_GRXh_1_2_like"/>
    <property type="match status" value="1"/>
</dbReference>
<evidence type="ECO:0000256" key="4">
    <source>
        <dbReference type="ARBA" id="ARBA00023284"/>
    </source>
</evidence>
<keyword evidence="3" id="KW-0963">Cytoplasm</keyword>
<dbReference type="Pfam" id="PF00462">
    <property type="entry name" value="Glutaredoxin"/>
    <property type="match status" value="1"/>
</dbReference>
<comment type="similarity">
    <text evidence="2">Belongs to the glutaredoxin family. CC-type subfamily.</text>
</comment>
<reference evidence="6 7" key="1">
    <citation type="submission" date="2020-04" db="EMBL/GenBank/DDBJ databases">
        <title>Plant Genome Project.</title>
        <authorList>
            <person name="Zhang R.-G."/>
        </authorList>
    </citation>
    <scope>NUCLEOTIDE SEQUENCE [LARGE SCALE GENOMIC DNA]</scope>
    <source>
        <strain evidence="6">YNK0</strain>
        <tissue evidence="6">Leaf</tissue>
    </source>
</reference>
<dbReference type="Gene3D" id="3.40.30.10">
    <property type="entry name" value="Glutaredoxin"/>
    <property type="match status" value="1"/>
</dbReference>
<dbReference type="PROSITE" id="PS51354">
    <property type="entry name" value="GLUTAREDOXIN_2"/>
    <property type="match status" value="1"/>
</dbReference>
<keyword evidence="7" id="KW-1185">Reference proteome</keyword>
<name>A0A834YW04_TETSI</name>
<feature type="domain" description="Glutaredoxin" evidence="5">
    <location>
        <begin position="39"/>
        <end position="98"/>
    </location>
</feature>
<evidence type="ECO:0000256" key="3">
    <source>
        <dbReference type="ARBA" id="ARBA00022490"/>
    </source>
</evidence>
<evidence type="ECO:0000313" key="6">
    <source>
        <dbReference type="EMBL" id="KAF8393611.1"/>
    </source>
</evidence>
<evidence type="ECO:0000259" key="5">
    <source>
        <dbReference type="Pfam" id="PF00462"/>
    </source>
</evidence>
<evidence type="ECO:0000256" key="2">
    <source>
        <dbReference type="ARBA" id="ARBA00007568"/>
    </source>
</evidence>
<dbReference type="EMBL" id="JABCRI010000015">
    <property type="protein sequence ID" value="KAF8393611.1"/>
    <property type="molecule type" value="Genomic_DNA"/>
</dbReference>